<keyword evidence="1" id="KW-0812">Transmembrane</keyword>
<evidence type="ECO:0000313" key="2">
    <source>
        <dbReference type="EMBL" id="PRY59994.1"/>
    </source>
</evidence>
<keyword evidence="1" id="KW-0472">Membrane</keyword>
<dbReference type="OrthoDB" id="3781030at2"/>
<dbReference type="RefSeq" id="WP_106363870.1">
    <property type="nucleotide sequence ID" value="NZ_PVTJ01000003.1"/>
</dbReference>
<protein>
    <recommendedName>
        <fullName evidence="4">Intracellular septation protein A</fullName>
    </recommendedName>
</protein>
<accession>A0A2T0UQ15</accession>
<dbReference type="EMBL" id="PVTJ01000003">
    <property type="protein sequence ID" value="PRY59994.1"/>
    <property type="molecule type" value="Genomic_DNA"/>
</dbReference>
<evidence type="ECO:0008006" key="4">
    <source>
        <dbReference type="Google" id="ProtNLM"/>
    </source>
</evidence>
<dbReference type="Proteomes" id="UP000238176">
    <property type="component" value="Unassembled WGS sequence"/>
</dbReference>
<evidence type="ECO:0000256" key="1">
    <source>
        <dbReference type="SAM" id="Phobius"/>
    </source>
</evidence>
<reference evidence="2 3" key="1">
    <citation type="submission" date="2018-03" db="EMBL/GenBank/DDBJ databases">
        <title>Genomic Encyclopedia of Type Strains, Phase III (KMG-III): the genomes of soil and plant-associated and newly described type strains.</title>
        <authorList>
            <person name="Whitman W."/>
        </authorList>
    </citation>
    <scope>NUCLEOTIDE SEQUENCE [LARGE SCALE GENOMIC DNA]</scope>
    <source>
        <strain evidence="2 3">CGMCC 4.7067</strain>
    </source>
</reference>
<keyword evidence="1" id="KW-1133">Transmembrane helix</keyword>
<feature type="transmembrane region" description="Helical" evidence="1">
    <location>
        <begin position="74"/>
        <end position="92"/>
    </location>
</feature>
<organism evidence="2 3">
    <name type="scientific">Glycomyces artemisiae</name>
    <dbReference type="NCBI Taxonomy" id="1076443"/>
    <lineage>
        <taxon>Bacteria</taxon>
        <taxon>Bacillati</taxon>
        <taxon>Actinomycetota</taxon>
        <taxon>Actinomycetes</taxon>
        <taxon>Glycomycetales</taxon>
        <taxon>Glycomycetaceae</taxon>
        <taxon>Glycomyces</taxon>
    </lineage>
</organism>
<feature type="transmembrane region" description="Helical" evidence="1">
    <location>
        <begin position="104"/>
        <end position="122"/>
    </location>
</feature>
<keyword evidence="3" id="KW-1185">Reference proteome</keyword>
<sequence length="221" mass="24025">MSEVRNEPGVKEGMRALLRRNAATVLFDLLLPMAAYYGLRAAGVGQWWAMMAGILVVLPRVAHQLLTRRRFDVMAAFTLSVIVFSLVIGLLTDDPRALAVREGWVGSLLGLFGAWMIVSVGIGRPALMVLGRGIAETKTGAAGAAKWAARWDHDRRFRHGIRVLTAVWGTLLLAAAVASLVLVYTLPVDLIAAVSNGTYWAILAAALAFHLYYTKKVDLRA</sequence>
<comment type="caution">
    <text evidence="2">The sequence shown here is derived from an EMBL/GenBank/DDBJ whole genome shotgun (WGS) entry which is preliminary data.</text>
</comment>
<proteinExistence type="predicted"/>
<feature type="transmembrane region" description="Helical" evidence="1">
    <location>
        <begin position="163"/>
        <end position="184"/>
    </location>
</feature>
<feature type="transmembrane region" description="Helical" evidence="1">
    <location>
        <begin position="190"/>
        <end position="213"/>
    </location>
</feature>
<dbReference type="AlphaFoldDB" id="A0A2T0UQ15"/>
<evidence type="ECO:0000313" key="3">
    <source>
        <dbReference type="Proteomes" id="UP000238176"/>
    </source>
</evidence>
<name>A0A2T0UQ15_9ACTN</name>
<feature type="transmembrane region" description="Helical" evidence="1">
    <location>
        <begin position="45"/>
        <end position="62"/>
    </location>
</feature>
<gene>
    <name evidence="2" type="ORF">B0I28_103468</name>
</gene>
<dbReference type="NCBIfam" id="NF041646">
    <property type="entry name" value="VC0807_fam"/>
    <property type="match status" value="1"/>
</dbReference>